<evidence type="ECO:0000313" key="2">
    <source>
        <dbReference type="Proteomes" id="UP001163321"/>
    </source>
</evidence>
<protein>
    <submittedName>
        <fullName evidence="1">Uncharacterized protein</fullName>
    </submittedName>
</protein>
<gene>
    <name evidence="1" type="ORF">PsorP6_017007</name>
</gene>
<name>A0ACC0WCN9_9STRA</name>
<organism evidence="1 2">
    <name type="scientific">Peronosclerospora sorghi</name>
    <dbReference type="NCBI Taxonomy" id="230839"/>
    <lineage>
        <taxon>Eukaryota</taxon>
        <taxon>Sar</taxon>
        <taxon>Stramenopiles</taxon>
        <taxon>Oomycota</taxon>
        <taxon>Peronosporomycetes</taxon>
        <taxon>Peronosporales</taxon>
        <taxon>Peronosporaceae</taxon>
        <taxon>Peronosclerospora</taxon>
    </lineage>
</organism>
<proteinExistence type="predicted"/>
<keyword evidence="2" id="KW-1185">Reference proteome</keyword>
<accession>A0ACC0WCN9</accession>
<dbReference type="Proteomes" id="UP001163321">
    <property type="component" value="Chromosome 2"/>
</dbReference>
<sequence length="111" mass="12051">MQIPIVVDMAASEWSLLEFQGDLITSTGVNLSDLQGVDVGTLRFGEDGDLTLRIGNHILLGKVTKLPQPFAILQKQDPDDNDRSSTSTAYEIVGVARTRVIFASRPKPVLA</sequence>
<dbReference type="EMBL" id="CM047581">
    <property type="protein sequence ID" value="KAI9916598.1"/>
    <property type="molecule type" value="Genomic_DNA"/>
</dbReference>
<comment type="caution">
    <text evidence="1">The sequence shown here is derived from an EMBL/GenBank/DDBJ whole genome shotgun (WGS) entry which is preliminary data.</text>
</comment>
<evidence type="ECO:0000313" key="1">
    <source>
        <dbReference type="EMBL" id="KAI9916598.1"/>
    </source>
</evidence>
<reference evidence="1 2" key="1">
    <citation type="journal article" date="2022" name="bioRxiv">
        <title>The genome of the oomycete Peronosclerospora sorghi, a cosmopolitan pathogen of maize and sorghum, is inflated with dispersed pseudogenes.</title>
        <authorList>
            <person name="Fletcher K."/>
            <person name="Martin F."/>
            <person name="Isakeit T."/>
            <person name="Cavanaugh K."/>
            <person name="Magill C."/>
            <person name="Michelmore R."/>
        </authorList>
    </citation>
    <scope>NUCLEOTIDE SEQUENCE [LARGE SCALE GENOMIC DNA]</scope>
    <source>
        <strain evidence="1">P6</strain>
    </source>
</reference>